<dbReference type="GO" id="GO:0015562">
    <property type="term" value="F:efflux transmembrane transporter activity"/>
    <property type="evidence" value="ECO:0007669"/>
    <property type="project" value="InterPro"/>
</dbReference>
<dbReference type="PANTHER" id="PTHR30203">
    <property type="entry name" value="OUTER MEMBRANE CATION EFFLUX PROTEIN"/>
    <property type="match status" value="1"/>
</dbReference>
<dbReference type="Gene3D" id="2.20.200.10">
    <property type="entry name" value="Outer membrane efflux proteins (OEP)"/>
    <property type="match status" value="1"/>
</dbReference>
<dbReference type="PROSITE" id="PS51257">
    <property type="entry name" value="PROKAR_LIPOPROTEIN"/>
    <property type="match status" value="1"/>
</dbReference>
<dbReference type="STRING" id="983.SAMN05443543_101639"/>
<comment type="similarity">
    <text evidence="1 2">Belongs to the outer membrane factor (OMF) (TC 1.B.17) family.</text>
</comment>
<dbReference type="Gene3D" id="1.20.1600.10">
    <property type="entry name" value="Outer membrane efflux proteins (OEP)"/>
    <property type="match status" value="1"/>
</dbReference>
<dbReference type="InterPro" id="IPR003423">
    <property type="entry name" value="OMP_efflux"/>
</dbReference>
<keyword evidence="2" id="KW-1134">Transmembrane beta strand</keyword>
<evidence type="ECO:0000256" key="3">
    <source>
        <dbReference type="SAM" id="Coils"/>
    </source>
</evidence>
<keyword evidence="5" id="KW-1185">Reference proteome</keyword>
<keyword evidence="2" id="KW-0812">Transmembrane</keyword>
<dbReference type="AlphaFoldDB" id="A0A4Y4B2R4"/>
<dbReference type="GO" id="GO:0005886">
    <property type="term" value="C:plasma membrane"/>
    <property type="evidence" value="ECO:0007669"/>
    <property type="project" value="UniProtKB-SubCell"/>
</dbReference>
<protein>
    <submittedName>
        <fullName evidence="4">RND transporter</fullName>
    </submittedName>
</protein>
<keyword evidence="2" id="KW-0564">Palmitate</keyword>
<keyword evidence="2" id="KW-0449">Lipoprotein</keyword>
<gene>
    <name evidence="4" type="ORF">FFL01_29460</name>
</gene>
<comment type="subcellular location">
    <subcellularLocation>
        <location evidence="2">Cell membrane</location>
        <topology evidence="2">Lipid-anchor</topology>
    </subcellularLocation>
</comment>
<evidence type="ECO:0000313" key="4">
    <source>
        <dbReference type="EMBL" id="GEC73407.1"/>
    </source>
</evidence>
<keyword evidence="2" id="KW-0472">Membrane</keyword>
<name>A0A4Y4B2R4_9FLAO</name>
<dbReference type="Pfam" id="PF02321">
    <property type="entry name" value="OEP"/>
    <property type="match status" value="2"/>
</dbReference>
<evidence type="ECO:0000256" key="1">
    <source>
        <dbReference type="ARBA" id="ARBA00007613"/>
    </source>
</evidence>
<reference evidence="4 5" key="1">
    <citation type="submission" date="2019-06" db="EMBL/GenBank/DDBJ databases">
        <title>Whole genome shotgun sequence of Flavobacterium flevense NBRC 14960.</title>
        <authorList>
            <person name="Hosoyama A."/>
            <person name="Uohara A."/>
            <person name="Ohji S."/>
            <person name="Ichikawa N."/>
        </authorList>
    </citation>
    <scope>NUCLEOTIDE SEQUENCE [LARGE SCALE GENOMIC DNA]</scope>
    <source>
        <strain evidence="4 5">NBRC 14960</strain>
    </source>
</reference>
<dbReference type="InterPro" id="IPR010131">
    <property type="entry name" value="MdtP/NodT-like"/>
</dbReference>
<evidence type="ECO:0000256" key="2">
    <source>
        <dbReference type="RuleBase" id="RU362097"/>
    </source>
</evidence>
<comment type="caution">
    <text evidence="4">The sequence shown here is derived from an EMBL/GenBank/DDBJ whole genome shotgun (WGS) entry which is preliminary data.</text>
</comment>
<dbReference type="SUPFAM" id="SSF56954">
    <property type="entry name" value="Outer membrane efflux proteins (OEP)"/>
    <property type="match status" value="1"/>
</dbReference>
<proteinExistence type="inferred from homology"/>
<feature type="coiled-coil region" evidence="3">
    <location>
        <begin position="394"/>
        <end position="421"/>
    </location>
</feature>
<dbReference type="PANTHER" id="PTHR30203:SF33">
    <property type="entry name" value="BLR4455 PROTEIN"/>
    <property type="match status" value="1"/>
</dbReference>
<dbReference type="Proteomes" id="UP000316775">
    <property type="component" value="Unassembled WGS sequence"/>
</dbReference>
<organism evidence="4 5">
    <name type="scientific">Flavobacterium flevense</name>
    <dbReference type="NCBI Taxonomy" id="983"/>
    <lineage>
        <taxon>Bacteria</taxon>
        <taxon>Pseudomonadati</taxon>
        <taxon>Bacteroidota</taxon>
        <taxon>Flavobacteriia</taxon>
        <taxon>Flavobacteriales</taxon>
        <taxon>Flavobacteriaceae</taxon>
        <taxon>Flavobacterium</taxon>
    </lineage>
</organism>
<sequence>MTIYKMKKYITKIVMVAILTITILSCTVSKDIEAPKEILPENFRNQVVADTTNSAAIKWKSFFEEPDLVKLIDIALIKNNDLQIAEKNIAIANLQFKQSKWGNIPQLNAYATAVTNRLSDNSLNGLSTSQFLGQQHLEDFSAGLNLSWEADIWGKIKNQKKSALAAYMQTAEAKKALQTTIVATVSKGFYDLLMLDAQLEIAKKTLVLNDSTLFIVNLQFESGQLTSLAKDQTEAQRLVAAQLIPKLEQNIEIQENALSVLSGSFPDAKERESKLNTILVKENLSAGIPSKLLEKRPDVKSAELAVTMANAKVGITKASLYPALNITAVTGVNSFEFNNWFNIPASLFGSVTGGLTAPILNSKKLKTQYEVAKVQREQSILQFKQTVLVAVQEVSDALAKIKKQEEQYDIAKQRVEKLQKAIGNADMLFKSGMATYLEVIVAQGNLLAAELELATIKKDRLSSNVELYRALGGGWE</sequence>
<dbReference type="NCBIfam" id="TIGR01845">
    <property type="entry name" value="outer_NodT"/>
    <property type="match status" value="1"/>
</dbReference>
<accession>A0A4Y4B2R4</accession>
<keyword evidence="3" id="KW-0175">Coiled coil</keyword>
<dbReference type="EMBL" id="BJNP01000042">
    <property type="protein sequence ID" value="GEC73407.1"/>
    <property type="molecule type" value="Genomic_DNA"/>
</dbReference>
<evidence type="ECO:0000313" key="5">
    <source>
        <dbReference type="Proteomes" id="UP000316775"/>
    </source>
</evidence>